<evidence type="ECO:0000256" key="1">
    <source>
        <dbReference type="SAM" id="Phobius"/>
    </source>
</evidence>
<dbReference type="OrthoDB" id="293729at2157"/>
<feature type="transmembrane region" description="Helical" evidence="1">
    <location>
        <begin position="68"/>
        <end position="91"/>
    </location>
</feature>
<dbReference type="EMBL" id="LOPU01000029">
    <property type="protein sequence ID" value="KTG09146.1"/>
    <property type="molecule type" value="Genomic_DNA"/>
</dbReference>
<comment type="caution">
    <text evidence="2">The sequence shown here is derived from an EMBL/GenBank/DDBJ whole genome shotgun (WGS) entry which is preliminary data.</text>
</comment>
<organism evidence="2 3">
    <name type="scientific">Haloprofundus marisrubri</name>
    <dbReference type="NCBI Taxonomy" id="1514971"/>
    <lineage>
        <taxon>Archaea</taxon>
        <taxon>Methanobacteriati</taxon>
        <taxon>Methanobacteriota</taxon>
        <taxon>Stenosarchaea group</taxon>
        <taxon>Halobacteria</taxon>
        <taxon>Halobacteriales</taxon>
        <taxon>Haloferacaceae</taxon>
        <taxon>Haloprofundus</taxon>
    </lineage>
</organism>
<feature type="transmembrane region" description="Helical" evidence="1">
    <location>
        <begin position="12"/>
        <end position="31"/>
    </location>
</feature>
<proteinExistence type="predicted"/>
<feature type="transmembrane region" description="Helical" evidence="1">
    <location>
        <begin position="103"/>
        <end position="121"/>
    </location>
</feature>
<sequence length="127" mass="13429">MFEWLFPGWSNPFAMVVFVSLRILLNAALTGLTARSAGRRSPLTLLVGAGTLVSAVMVVLLLRPGGLGYTASFVEFALQLVIVALAGYAVLSTDSKRRRVTTATTIVGALALLLFSVPIYGEAFVAP</sequence>
<name>A0A0W1R6V5_9EURY</name>
<keyword evidence="1" id="KW-0472">Membrane</keyword>
<feature type="transmembrane region" description="Helical" evidence="1">
    <location>
        <begin position="43"/>
        <end position="62"/>
    </location>
</feature>
<dbReference type="RefSeq" id="WP_058582299.1">
    <property type="nucleotide sequence ID" value="NZ_LOPU01000029.1"/>
</dbReference>
<keyword evidence="3" id="KW-1185">Reference proteome</keyword>
<evidence type="ECO:0000313" key="2">
    <source>
        <dbReference type="EMBL" id="KTG09146.1"/>
    </source>
</evidence>
<dbReference type="AlphaFoldDB" id="A0A0W1R6V5"/>
<gene>
    <name evidence="2" type="ORF">AUR64_15230</name>
</gene>
<reference evidence="2 3" key="1">
    <citation type="submission" date="2015-12" db="EMBL/GenBank/DDBJ databases">
        <title>Haloprofundus marisrubri gen. nov., sp. nov., an extremely halophilic archaeon isolated from the Discovery deep brine-seawater interface in the Red Sea.</title>
        <authorList>
            <person name="Zhang G."/>
            <person name="Stingl U."/>
            <person name="Rashid M."/>
        </authorList>
    </citation>
    <scope>NUCLEOTIDE SEQUENCE [LARGE SCALE GENOMIC DNA]</scope>
    <source>
        <strain evidence="2 3">SB9</strain>
    </source>
</reference>
<dbReference type="Proteomes" id="UP000054387">
    <property type="component" value="Unassembled WGS sequence"/>
</dbReference>
<keyword evidence="1" id="KW-1133">Transmembrane helix</keyword>
<protein>
    <submittedName>
        <fullName evidence="2">Uncharacterized protein</fullName>
    </submittedName>
</protein>
<accession>A0A0W1R6V5</accession>
<keyword evidence="1" id="KW-0812">Transmembrane</keyword>
<evidence type="ECO:0000313" key="3">
    <source>
        <dbReference type="Proteomes" id="UP000054387"/>
    </source>
</evidence>